<dbReference type="InterPro" id="IPR010845">
    <property type="entry name" value="FlaF"/>
</dbReference>
<keyword evidence="1" id="KW-0966">Cell projection</keyword>
<keyword evidence="2" id="KW-1185">Reference proteome</keyword>
<dbReference type="STRING" id="1367847.JCM7686_2167"/>
<dbReference type="Pfam" id="PF07309">
    <property type="entry name" value="FlaF"/>
    <property type="match status" value="1"/>
</dbReference>
<dbReference type="EMBL" id="CP006650">
    <property type="protein sequence ID" value="AGT09246.1"/>
    <property type="molecule type" value="Genomic_DNA"/>
</dbReference>
<dbReference type="Proteomes" id="UP000015480">
    <property type="component" value="Chromosome"/>
</dbReference>
<keyword evidence="1" id="KW-0969">Cilium</keyword>
<evidence type="ECO:0000313" key="1">
    <source>
        <dbReference type="EMBL" id="AGT09246.1"/>
    </source>
</evidence>
<accession>S5YVJ1</accession>
<gene>
    <name evidence="1" type="ORF">JCM7686_2167</name>
</gene>
<sequence>MLSAIANFGKLSYFRSAPTRTTRNIEHDLFAEITRELLHARGANNFKASISPIERNSSLWALLIDDLLLPTNNLPAEIKAGILSLGIFSIKSGTKYLSGEGTLDDIIDINIRIMKGLRS</sequence>
<dbReference type="GO" id="GO:0044781">
    <property type="term" value="P:bacterial-type flagellum organization"/>
    <property type="evidence" value="ECO:0007669"/>
    <property type="project" value="InterPro"/>
</dbReference>
<evidence type="ECO:0000313" key="2">
    <source>
        <dbReference type="Proteomes" id="UP000015480"/>
    </source>
</evidence>
<dbReference type="HOGENOM" id="CLU_141460_1_0_5"/>
<proteinExistence type="predicted"/>
<dbReference type="AlphaFoldDB" id="S5YVJ1"/>
<dbReference type="eggNOG" id="COG5442">
    <property type="taxonomic scope" value="Bacteria"/>
</dbReference>
<organism evidence="1 2">
    <name type="scientific">Paracoccus aminophilus JCM 7686</name>
    <dbReference type="NCBI Taxonomy" id="1367847"/>
    <lineage>
        <taxon>Bacteria</taxon>
        <taxon>Pseudomonadati</taxon>
        <taxon>Pseudomonadota</taxon>
        <taxon>Alphaproteobacteria</taxon>
        <taxon>Rhodobacterales</taxon>
        <taxon>Paracoccaceae</taxon>
        <taxon>Paracoccus</taxon>
    </lineage>
</organism>
<protein>
    <submittedName>
        <fullName evidence="1">Flagellar biosynthesis regulatory protein FlaF</fullName>
    </submittedName>
</protein>
<reference evidence="1 2" key="1">
    <citation type="journal article" date="2014" name="BMC Genomics">
        <title>Architecture and functions of a multipartite genome of the methylotrophic bacterium Paracoccus aminophilus JCM 7686, containing primary and secondary chromids.</title>
        <authorList>
            <person name="Dziewit L."/>
            <person name="Czarnecki J."/>
            <person name="Wibberg D."/>
            <person name="Radlinska M."/>
            <person name="Mrozek P."/>
            <person name="Szymczak M."/>
            <person name="Schluter A."/>
            <person name="Puhler A."/>
            <person name="Bartosik D."/>
        </authorList>
    </citation>
    <scope>NUCLEOTIDE SEQUENCE [LARGE SCALE GENOMIC DNA]</scope>
    <source>
        <strain evidence="1">JCM 7686</strain>
    </source>
</reference>
<name>S5YVJ1_PARAH</name>
<dbReference type="KEGG" id="pami:JCM7686_2167"/>
<keyword evidence="1" id="KW-0282">Flagellum</keyword>